<organism evidence="1 2">
    <name type="scientific">Caerostris darwini</name>
    <dbReference type="NCBI Taxonomy" id="1538125"/>
    <lineage>
        <taxon>Eukaryota</taxon>
        <taxon>Metazoa</taxon>
        <taxon>Ecdysozoa</taxon>
        <taxon>Arthropoda</taxon>
        <taxon>Chelicerata</taxon>
        <taxon>Arachnida</taxon>
        <taxon>Araneae</taxon>
        <taxon>Araneomorphae</taxon>
        <taxon>Entelegynae</taxon>
        <taxon>Araneoidea</taxon>
        <taxon>Araneidae</taxon>
        <taxon>Caerostris</taxon>
    </lineage>
</organism>
<accession>A0AAV4SD15</accession>
<dbReference type="Proteomes" id="UP001054837">
    <property type="component" value="Unassembled WGS sequence"/>
</dbReference>
<proteinExistence type="predicted"/>
<dbReference type="AlphaFoldDB" id="A0AAV4SD15"/>
<dbReference type="EMBL" id="BPLQ01007602">
    <property type="protein sequence ID" value="GIY31081.1"/>
    <property type="molecule type" value="Genomic_DNA"/>
</dbReference>
<keyword evidence="2" id="KW-1185">Reference proteome</keyword>
<evidence type="ECO:0000313" key="1">
    <source>
        <dbReference type="EMBL" id="GIY31081.1"/>
    </source>
</evidence>
<comment type="caution">
    <text evidence="1">The sequence shown here is derived from an EMBL/GenBank/DDBJ whole genome shotgun (WGS) entry which is preliminary data.</text>
</comment>
<evidence type="ECO:0000313" key="2">
    <source>
        <dbReference type="Proteomes" id="UP001054837"/>
    </source>
</evidence>
<reference evidence="1 2" key="1">
    <citation type="submission" date="2021-06" db="EMBL/GenBank/DDBJ databases">
        <title>Caerostris darwini draft genome.</title>
        <authorList>
            <person name="Kono N."/>
            <person name="Arakawa K."/>
        </authorList>
    </citation>
    <scope>NUCLEOTIDE SEQUENCE [LARGE SCALE GENOMIC DNA]</scope>
</reference>
<sequence>MGSARNQPDGTHRQRSFICTSEGHFEDAKYRVCGMEYSGISQMAHTARVPSFVPLRGTSKTQNIACGMQVLVHSHACLTCTGVTSLHARLEIPTSYDEISCPA</sequence>
<gene>
    <name evidence="1" type="ORF">CDAR_197801</name>
</gene>
<name>A0AAV4SD15_9ARAC</name>
<protein>
    <submittedName>
        <fullName evidence="1">Uncharacterized protein</fullName>
    </submittedName>
</protein>